<dbReference type="Pfam" id="PF00078">
    <property type="entry name" value="RVT_1"/>
    <property type="match status" value="1"/>
</dbReference>
<dbReference type="AlphaFoldDB" id="A0A8C5QU98"/>
<dbReference type="SUPFAM" id="SSF56672">
    <property type="entry name" value="DNA/RNA polymerases"/>
    <property type="match status" value="1"/>
</dbReference>
<reference evidence="2" key="1">
    <citation type="submission" date="2025-08" db="UniProtKB">
        <authorList>
            <consortium name="Ensembl"/>
        </authorList>
    </citation>
    <scope>IDENTIFICATION</scope>
</reference>
<dbReference type="InterPro" id="IPR000477">
    <property type="entry name" value="RT_dom"/>
</dbReference>
<protein>
    <recommendedName>
        <fullName evidence="1">Reverse transcriptase domain-containing protein</fullName>
    </recommendedName>
</protein>
<dbReference type="PANTHER" id="PTHR31635:SF196">
    <property type="entry name" value="REVERSE TRANSCRIPTASE DOMAIN-CONTAINING PROTEIN-RELATED"/>
    <property type="match status" value="1"/>
</dbReference>
<name>A0A8C5QU98_9ANUR</name>
<sequence length="729" mass="83729">MAKMLAMRLSPLLPSLIHPDQVGFVHQRGARDNTYRAINLIHRAHTTHTPMVLLSVDAEKAFDRVDWTFLMATLERFGLGPRWLTWISALYNNPTAVLRINGVLSTPIKISNGTRQGCPLSPLLFVLALEPFLQRIRDNDNIQGVTLPFHHYKISAFADDILLTLLNPVSSTAAFLQEVEKYAGVSNFKINTDKCEMMGVGISSLTKKALQSLAPFSWPTGAIQYLGIQLPSDLSSLFDLNYVPLLNRVSRDLKDWHKPQFSWFGRINILKMTVLPKFLYLFQTLPIAIPLSFFRSLKTIFLKFIWRDNRPRISYDVLVRPKSGGGLGLPHMELYYDAALLTRLSDWSMSPPHKLWVHLEQLFLTVPVVSAPWQTVTIEALVPIPHPTISPTLKRWRKHRTLLGLSPLPSLLTPITHNPDFLPGKAQSFLGLDYDGPYVPLQACIGPEGLLSLTELLGDRLSTPLQKYNYLQLQHFITTQILRADVTIPTALTTFETICISDPPPPHLLSYMYSLLSTARFKTLPSYTTKWSSELPQPLTPEEWSTAFQVTFRSSRALNVQETNYKLISRWYLTPARLNAIYPAVSSDCWRCQKHRGTFLHIWWECPTIQSFWEVVWTYIKEVTSLDLPFHPKVALLHVIPLSIDKYVKSVTVHLLNAARALIPKYWKQLSPPAIFDWIDRVEYVRELEELHYTLEQDFDTYFKTWYWWTEFRSKHRRLAQSSSALAQI</sequence>
<dbReference type="PROSITE" id="PS50878">
    <property type="entry name" value="RT_POL"/>
    <property type="match status" value="1"/>
</dbReference>
<evidence type="ECO:0000313" key="3">
    <source>
        <dbReference type="Proteomes" id="UP000694569"/>
    </source>
</evidence>
<keyword evidence="3" id="KW-1185">Reference proteome</keyword>
<evidence type="ECO:0000313" key="2">
    <source>
        <dbReference type="Ensembl" id="ENSLLEP00000042765.1"/>
    </source>
</evidence>
<dbReference type="Proteomes" id="UP000694569">
    <property type="component" value="Unplaced"/>
</dbReference>
<accession>A0A8C5QU98</accession>
<organism evidence="2 3">
    <name type="scientific">Leptobrachium leishanense</name>
    <name type="common">Leishan spiny toad</name>
    <dbReference type="NCBI Taxonomy" id="445787"/>
    <lineage>
        <taxon>Eukaryota</taxon>
        <taxon>Metazoa</taxon>
        <taxon>Chordata</taxon>
        <taxon>Craniata</taxon>
        <taxon>Vertebrata</taxon>
        <taxon>Euteleostomi</taxon>
        <taxon>Amphibia</taxon>
        <taxon>Batrachia</taxon>
        <taxon>Anura</taxon>
        <taxon>Pelobatoidea</taxon>
        <taxon>Megophryidae</taxon>
        <taxon>Leptobrachium</taxon>
    </lineage>
</organism>
<dbReference type="CDD" id="cd01650">
    <property type="entry name" value="RT_nLTR_like"/>
    <property type="match status" value="1"/>
</dbReference>
<feature type="domain" description="Reverse transcriptase" evidence="1">
    <location>
        <begin position="1"/>
        <end position="230"/>
    </location>
</feature>
<dbReference type="Ensembl" id="ENSLLET00000044474.1">
    <property type="protein sequence ID" value="ENSLLEP00000042765.1"/>
    <property type="gene ID" value="ENSLLEG00000027188.1"/>
</dbReference>
<dbReference type="PANTHER" id="PTHR31635">
    <property type="entry name" value="REVERSE TRANSCRIPTASE DOMAIN-CONTAINING PROTEIN-RELATED"/>
    <property type="match status" value="1"/>
</dbReference>
<dbReference type="OrthoDB" id="9902985at2759"/>
<proteinExistence type="predicted"/>
<dbReference type="InterPro" id="IPR043502">
    <property type="entry name" value="DNA/RNA_pol_sf"/>
</dbReference>
<reference evidence="2" key="2">
    <citation type="submission" date="2025-09" db="UniProtKB">
        <authorList>
            <consortium name="Ensembl"/>
        </authorList>
    </citation>
    <scope>IDENTIFICATION</scope>
</reference>
<evidence type="ECO:0000259" key="1">
    <source>
        <dbReference type="PROSITE" id="PS50878"/>
    </source>
</evidence>
<dbReference type="GeneTree" id="ENSGT00940000165023"/>